<proteinExistence type="predicted"/>
<feature type="transmembrane region" description="Helical" evidence="1">
    <location>
        <begin position="170"/>
        <end position="186"/>
    </location>
</feature>
<feature type="transmembrane region" description="Helical" evidence="1">
    <location>
        <begin position="249"/>
        <end position="265"/>
    </location>
</feature>
<feature type="transmembrane region" description="Helical" evidence="1">
    <location>
        <begin position="112"/>
        <end position="133"/>
    </location>
</feature>
<dbReference type="PANTHER" id="PTHR31610:SF0">
    <property type="entry name" value="SLC26A_SULP TRANSPORTER DOMAIN-CONTAINING PROTEIN"/>
    <property type="match status" value="1"/>
</dbReference>
<dbReference type="Proteomes" id="UP000294902">
    <property type="component" value="Unassembled WGS sequence"/>
</dbReference>
<sequence length="499" mass="53655">MEKVNYPWFKKEDIDGFFALFQNNLANFVLIAVLMLSMGFPTSIVFGKVIPGAAVAVLFGNLYYARMARKLAEKENRTDVTALSYGISTPVMFIYLFGVLGPALVHTGDPELAWKIGLAACFLGGLIESLGSVAGNFMRKILPRAAMLGSLAGVAFAFIGAELFFKTYEMPMPGMVVLGIILIGLVGKKKMPFKIPASLFAIIIGTALAYILGDAEVSSISDGLSNLGFYPVLPTFGVFQGMSLLFRDMLHLLAILLPISIYNFIETMNNVESMAAAGDDYNVGEAQLADGVGTMIGSVFGGVFPTTVYIASTGAKWMNAGRGYSIINGIVFLLASVFGVIAAISAIIPVPVIAPILVFVGISMVSQTFRSVEQKHYPAVVIAMFPYFSNYLMTRFRAPSEVLSSGIIPLGHGAMFTGLVWGTMLVFIIDNQYKKATIAALVGAGLSAIGLMHAPEIAWMFDYKFVVGYALMALLFVYFGYTNEKTSTQDLSNPTKASA</sequence>
<keyword evidence="3" id="KW-1185">Reference proteome</keyword>
<dbReference type="EMBL" id="SMAL01000002">
    <property type="protein sequence ID" value="TCT16104.1"/>
    <property type="molecule type" value="Genomic_DNA"/>
</dbReference>
<name>A0A4R3MSU2_9FIRM</name>
<keyword evidence="1" id="KW-0812">Transmembrane</keyword>
<feature type="transmembrane region" description="Helical" evidence="1">
    <location>
        <begin position="193"/>
        <end position="212"/>
    </location>
</feature>
<feature type="transmembrane region" description="Helical" evidence="1">
    <location>
        <begin position="291"/>
        <end position="311"/>
    </location>
</feature>
<feature type="transmembrane region" description="Helical" evidence="1">
    <location>
        <begin position="406"/>
        <end position="429"/>
    </location>
</feature>
<feature type="transmembrane region" description="Helical" evidence="1">
    <location>
        <begin position="323"/>
        <end position="341"/>
    </location>
</feature>
<keyword evidence="1" id="KW-1133">Transmembrane helix</keyword>
<feature type="transmembrane region" description="Helical" evidence="1">
    <location>
        <begin position="44"/>
        <end position="64"/>
    </location>
</feature>
<comment type="caution">
    <text evidence="2">The sequence shown here is derived from an EMBL/GenBank/DDBJ whole genome shotgun (WGS) entry which is preliminary data.</text>
</comment>
<dbReference type="PANTHER" id="PTHR31610">
    <property type="entry name" value="SLR0360 PROTEIN"/>
    <property type="match status" value="1"/>
</dbReference>
<keyword evidence="1" id="KW-0472">Membrane</keyword>
<dbReference type="OrthoDB" id="3320984at2"/>
<reference evidence="2 3" key="1">
    <citation type="submission" date="2019-03" db="EMBL/GenBank/DDBJ databases">
        <title>Genomic Encyclopedia of Type Strains, Phase IV (KMG-IV): sequencing the most valuable type-strain genomes for metagenomic binning, comparative biology and taxonomic classification.</title>
        <authorList>
            <person name="Goeker M."/>
        </authorList>
    </citation>
    <scope>NUCLEOTIDE SEQUENCE [LARGE SCALE GENOMIC DNA]</scope>
    <source>
        <strain evidence="2 3">DSM 24629</strain>
    </source>
</reference>
<evidence type="ECO:0000313" key="3">
    <source>
        <dbReference type="Proteomes" id="UP000294902"/>
    </source>
</evidence>
<feature type="transmembrane region" description="Helical" evidence="1">
    <location>
        <begin position="85"/>
        <end position="106"/>
    </location>
</feature>
<feature type="transmembrane region" description="Helical" evidence="1">
    <location>
        <begin position="461"/>
        <end position="481"/>
    </location>
</feature>
<gene>
    <name evidence="2" type="ORF">EDC18_102120</name>
</gene>
<accession>A0A4R3MSU2</accession>
<feature type="transmembrane region" description="Helical" evidence="1">
    <location>
        <begin position="224"/>
        <end position="242"/>
    </location>
</feature>
<organism evidence="2 3">
    <name type="scientific">Natranaerovirga pectinivora</name>
    <dbReference type="NCBI Taxonomy" id="682400"/>
    <lineage>
        <taxon>Bacteria</taxon>
        <taxon>Bacillati</taxon>
        <taxon>Bacillota</taxon>
        <taxon>Clostridia</taxon>
        <taxon>Lachnospirales</taxon>
        <taxon>Natranaerovirgaceae</taxon>
        <taxon>Natranaerovirga</taxon>
    </lineage>
</organism>
<feature type="transmembrane region" description="Helical" evidence="1">
    <location>
        <begin position="347"/>
        <end position="365"/>
    </location>
</feature>
<protein>
    <submittedName>
        <fullName evidence="2">AGZA family xanthine/uracil permease-like MFS transporter</fullName>
    </submittedName>
</protein>
<feature type="transmembrane region" description="Helical" evidence="1">
    <location>
        <begin position="377"/>
        <end position="394"/>
    </location>
</feature>
<dbReference type="RefSeq" id="WP_132250232.1">
    <property type="nucleotide sequence ID" value="NZ_SMAL01000002.1"/>
</dbReference>
<feature type="transmembrane region" description="Helical" evidence="1">
    <location>
        <begin position="145"/>
        <end position="164"/>
    </location>
</feature>
<evidence type="ECO:0000313" key="2">
    <source>
        <dbReference type="EMBL" id="TCT16104.1"/>
    </source>
</evidence>
<feature type="transmembrane region" description="Helical" evidence="1">
    <location>
        <begin position="20"/>
        <end position="38"/>
    </location>
</feature>
<dbReference type="AlphaFoldDB" id="A0A4R3MSU2"/>
<feature type="transmembrane region" description="Helical" evidence="1">
    <location>
        <begin position="436"/>
        <end position="455"/>
    </location>
</feature>
<evidence type="ECO:0000256" key="1">
    <source>
        <dbReference type="SAM" id="Phobius"/>
    </source>
</evidence>